<dbReference type="Gene3D" id="3.90.226.10">
    <property type="entry name" value="2-enoyl-CoA Hydratase, Chain A, domain 1"/>
    <property type="match status" value="1"/>
</dbReference>
<dbReference type="Pfam" id="PF00574">
    <property type="entry name" value="CLP_protease"/>
    <property type="match status" value="1"/>
</dbReference>
<keyword evidence="4" id="KW-0378">Hydrolase</keyword>
<dbReference type="GO" id="GO:0004176">
    <property type="term" value="F:ATP-dependent peptidase activity"/>
    <property type="evidence" value="ECO:0007669"/>
    <property type="project" value="InterPro"/>
</dbReference>
<keyword evidence="8" id="KW-1185">Reference proteome</keyword>
<dbReference type="InterPro" id="IPR001907">
    <property type="entry name" value="ClpP"/>
</dbReference>
<evidence type="ECO:0000256" key="3">
    <source>
        <dbReference type="ARBA" id="ARBA00022670"/>
    </source>
</evidence>
<dbReference type="STRING" id="1223515.B842_09205"/>
<dbReference type="EMBL" id="CP005286">
    <property type="protein sequence ID" value="AJE33690.1"/>
    <property type="molecule type" value="Genomic_DNA"/>
</dbReference>
<keyword evidence="3" id="KW-0645">Protease</keyword>
<dbReference type="PRINTS" id="PR00127">
    <property type="entry name" value="CLPPROTEASEP"/>
</dbReference>
<dbReference type="SUPFAM" id="SSF52096">
    <property type="entry name" value="ClpP/crotonase"/>
    <property type="match status" value="1"/>
</dbReference>
<dbReference type="InterPro" id="IPR023562">
    <property type="entry name" value="ClpP/TepA"/>
</dbReference>
<proteinExistence type="inferred from homology"/>
<accession>A0A0B5D3Z2</accession>
<keyword evidence="5" id="KW-0720">Serine protease</keyword>
<dbReference type="PANTHER" id="PTHR10381:SF70">
    <property type="entry name" value="ATP-DEPENDENT CLP PROTEASE PROTEOLYTIC SUBUNIT"/>
    <property type="match status" value="1"/>
</dbReference>
<dbReference type="PANTHER" id="PTHR10381">
    <property type="entry name" value="ATP-DEPENDENT CLP PROTEASE PROTEOLYTIC SUBUNIT"/>
    <property type="match status" value="1"/>
</dbReference>
<reference evidence="7 8" key="1">
    <citation type="submission" date="2013-04" db="EMBL/GenBank/DDBJ databases">
        <title>Complete genome sequence of Corynebacterium humireducens DSM 45392(T), isolated from a wastewater-fed microbial fuel cell.</title>
        <authorList>
            <person name="Ruckert C."/>
            <person name="Albersmeier A."/>
            <person name="Kalinowski J."/>
        </authorList>
    </citation>
    <scope>NUCLEOTIDE SEQUENCE [LARGE SCALE GENOMIC DNA]</scope>
    <source>
        <strain evidence="8">MFC-5</strain>
    </source>
</reference>
<dbReference type="HOGENOM" id="CLU_047809_0_0_11"/>
<sequence length="379" mass="40801">MNDVLIYDEIGTGDSTPKAVTTALANRSGDLTVRVNSPGGDAYAGLAIMNTLREYAGKVTVIIEGLAASAASYIAIGGADRLVMCSNAELMIHDAMLMTQGNFDQLTKDAAQLNRISDTLAGIYATKAGGTKEQWRDLMKAETWFSAEEAVKAGLADAIHGMKAEQPATVSASALTQYRYAGRSNAPAPNLAALATPSRKENIVSFLNRFARNEEGTPPAAEENIGFSPEQWNRLTAALRLDQAATLEEVVAAVETLSGATDQEIAAAINDVKAQVKAQAKIDRTVVVDAAVWDKMQETLKVGVVAQTQAGRLNAEQVVDQAIRVGKASPGQREQWIAAFIKDPEEITRRLNKAQEIPRIERGYSKVNLDEQENKGWVR</sequence>
<dbReference type="GO" id="GO:0006515">
    <property type="term" value="P:protein quality control for misfolded or incompletely synthesized proteins"/>
    <property type="evidence" value="ECO:0007669"/>
    <property type="project" value="TreeGrafter"/>
</dbReference>
<dbReference type="Proteomes" id="UP000031524">
    <property type="component" value="Chromosome"/>
</dbReference>
<protein>
    <recommendedName>
        <fullName evidence="6">ATP-dependent Clp protease proteolytic subunit</fullName>
    </recommendedName>
</protein>
<dbReference type="KEGG" id="chm:B842_09205"/>
<gene>
    <name evidence="7" type="ORF">B842_09205</name>
</gene>
<dbReference type="InterPro" id="IPR012106">
    <property type="entry name" value="Phage_Mu_Gp1"/>
</dbReference>
<dbReference type="OrthoDB" id="9806592at2"/>
<name>A0A0B5D3Z2_9CORY</name>
<dbReference type="GO" id="GO:0009368">
    <property type="term" value="C:endopeptidase Clp complex"/>
    <property type="evidence" value="ECO:0007669"/>
    <property type="project" value="TreeGrafter"/>
</dbReference>
<comment type="similarity">
    <text evidence="1 6">Belongs to the peptidase S14 family.</text>
</comment>
<evidence type="ECO:0000256" key="2">
    <source>
        <dbReference type="ARBA" id="ARBA00022490"/>
    </source>
</evidence>
<evidence type="ECO:0000256" key="4">
    <source>
        <dbReference type="ARBA" id="ARBA00022801"/>
    </source>
</evidence>
<evidence type="ECO:0000313" key="8">
    <source>
        <dbReference type="Proteomes" id="UP000031524"/>
    </source>
</evidence>
<dbReference type="GO" id="GO:0051117">
    <property type="term" value="F:ATPase binding"/>
    <property type="evidence" value="ECO:0007669"/>
    <property type="project" value="TreeGrafter"/>
</dbReference>
<evidence type="ECO:0000256" key="6">
    <source>
        <dbReference type="RuleBase" id="RU003567"/>
    </source>
</evidence>
<dbReference type="AlphaFoldDB" id="A0A0B5D3Z2"/>
<dbReference type="Pfam" id="PF10123">
    <property type="entry name" value="Mu-like_Pro"/>
    <property type="match status" value="1"/>
</dbReference>
<organism evidence="7 8">
    <name type="scientific">Corynebacterium humireducens NBRC 106098 = DSM 45392</name>
    <dbReference type="NCBI Taxonomy" id="1223515"/>
    <lineage>
        <taxon>Bacteria</taxon>
        <taxon>Bacillati</taxon>
        <taxon>Actinomycetota</taxon>
        <taxon>Actinomycetes</taxon>
        <taxon>Mycobacteriales</taxon>
        <taxon>Corynebacteriaceae</taxon>
        <taxon>Corynebacterium</taxon>
    </lineage>
</organism>
<dbReference type="CDD" id="cd07016">
    <property type="entry name" value="S14_ClpP_1"/>
    <property type="match status" value="1"/>
</dbReference>
<evidence type="ECO:0000256" key="1">
    <source>
        <dbReference type="ARBA" id="ARBA00007039"/>
    </source>
</evidence>
<dbReference type="RefSeq" id="WP_052437859.1">
    <property type="nucleotide sequence ID" value="NZ_BCSU01000009.1"/>
</dbReference>
<dbReference type="GO" id="GO:0004252">
    <property type="term" value="F:serine-type endopeptidase activity"/>
    <property type="evidence" value="ECO:0007669"/>
    <property type="project" value="InterPro"/>
</dbReference>
<evidence type="ECO:0000313" key="7">
    <source>
        <dbReference type="EMBL" id="AJE33690.1"/>
    </source>
</evidence>
<keyword evidence="2" id="KW-0963">Cytoplasm</keyword>
<evidence type="ECO:0000256" key="5">
    <source>
        <dbReference type="ARBA" id="ARBA00022825"/>
    </source>
</evidence>
<dbReference type="NCBIfam" id="NF045542">
    <property type="entry name" value="Clp_rel_HeadMat"/>
    <property type="match status" value="1"/>
</dbReference>
<dbReference type="InterPro" id="IPR029045">
    <property type="entry name" value="ClpP/crotonase-like_dom_sf"/>
</dbReference>